<feature type="region of interest" description="Disordered" evidence="1">
    <location>
        <begin position="1"/>
        <end position="115"/>
    </location>
</feature>
<dbReference type="Proteomes" id="UP000266841">
    <property type="component" value="Unassembled WGS sequence"/>
</dbReference>
<protein>
    <submittedName>
        <fullName evidence="2">Uncharacterized protein</fullName>
    </submittedName>
</protein>
<name>K0RVS5_THAOC</name>
<keyword evidence="3" id="KW-1185">Reference proteome</keyword>
<evidence type="ECO:0000313" key="3">
    <source>
        <dbReference type="Proteomes" id="UP000266841"/>
    </source>
</evidence>
<feature type="compositionally biased region" description="Polar residues" evidence="1">
    <location>
        <begin position="1"/>
        <end position="14"/>
    </location>
</feature>
<feature type="compositionally biased region" description="Acidic residues" evidence="1">
    <location>
        <begin position="92"/>
        <end position="103"/>
    </location>
</feature>
<feature type="compositionally biased region" description="Low complexity" evidence="1">
    <location>
        <begin position="62"/>
        <end position="84"/>
    </location>
</feature>
<gene>
    <name evidence="2" type="ORF">THAOC_21990</name>
</gene>
<proteinExistence type="predicted"/>
<reference evidence="2 3" key="1">
    <citation type="journal article" date="2012" name="Genome Biol.">
        <title>Genome and low-iron response of an oceanic diatom adapted to chronic iron limitation.</title>
        <authorList>
            <person name="Lommer M."/>
            <person name="Specht M."/>
            <person name="Roy A.S."/>
            <person name="Kraemer L."/>
            <person name="Andreson R."/>
            <person name="Gutowska M.A."/>
            <person name="Wolf J."/>
            <person name="Bergner S.V."/>
            <person name="Schilhabel M.B."/>
            <person name="Klostermeier U.C."/>
            <person name="Beiko R.G."/>
            <person name="Rosenstiel P."/>
            <person name="Hippler M."/>
            <person name="Laroche J."/>
        </authorList>
    </citation>
    <scope>NUCLEOTIDE SEQUENCE [LARGE SCALE GENOMIC DNA]</scope>
    <source>
        <strain evidence="2 3">CCMP1005</strain>
    </source>
</reference>
<dbReference type="EMBL" id="AGNL01026690">
    <property type="protein sequence ID" value="EJK57923.1"/>
    <property type="molecule type" value="Genomic_DNA"/>
</dbReference>
<dbReference type="AlphaFoldDB" id="K0RVS5"/>
<feature type="region of interest" description="Disordered" evidence="1">
    <location>
        <begin position="148"/>
        <end position="169"/>
    </location>
</feature>
<sequence>MQSISSDDLQGTTPHRTHKSPFDNMSFNFSGGEEDEESDLELDRFDTSGLLAQQSRKCDGVADSSSTDLLSPPAAAAAALPTTPGKDPVAFESDDEDEDDIGWEDGHNDWEDASVDGDIDEVHQDGADRLMAEPEPEGHLLIDVDASKGASAQKQQDPEPPKKKKRRVNKVLQMSKQNRRSLLDIRRSLMLASVAHATQSSSMCGSTDSNDEAQSLLFHVALSMIPEEFHPHEDEAGVIVPTKQDLQRFLQWFFQLVNRAGRRRRNGPAGGVSSTRRRTRSSNGRKVNSALVTPNTEDGARQTQFRQNASASSIDCLLQLLTCLSPTSGVDAPEA</sequence>
<evidence type="ECO:0000256" key="1">
    <source>
        <dbReference type="SAM" id="MobiDB-lite"/>
    </source>
</evidence>
<feature type="non-terminal residue" evidence="2">
    <location>
        <position position="335"/>
    </location>
</feature>
<evidence type="ECO:0000313" key="2">
    <source>
        <dbReference type="EMBL" id="EJK57923.1"/>
    </source>
</evidence>
<comment type="caution">
    <text evidence="2">The sequence shown here is derived from an EMBL/GenBank/DDBJ whole genome shotgun (WGS) entry which is preliminary data.</text>
</comment>
<feature type="region of interest" description="Disordered" evidence="1">
    <location>
        <begin position="263"/>
        <end position="300"/>
    </location>
</feature>
<accession>K0RVS5</accession>
<organism evidence="2 3">
    <name type="scientific">Thalassiosira oceanica</name>
    <name type="common">Marine diatom</name>
    <dbReference type="NCBI Taxonomy" id="159749"/>
    <lineage>
        <taxon>Eukaryota</taxon>
        <taxon>Sar</taxon>
        <taxon>Stramenopiles</taxon>
        <taxon>Ochrophyta</taxon>
        <taxon>Bacillariophyta</taxon>
        <taxon>Coscinodiscophyceae</taxon>
        <taxon>Thalassiosirophycidae</taxon>
        <taxon>Thalassiosirales</taxon>
        <taxon>Thalassiosiraceae</taxon>
        <taxon>Thalassiosira</taxon>
    </lineage>
</organism>
<feature type="compositionally biased region" description="Polar residues" evidence="1">
    <location>
        <begin position="284"/>
        <end position="300"/>
    </location>
</feature>
<dbReference type="eggNOG" id="KOG2179">
    <property type="taxonomic scope" value="Eukaryota"/>
</dbReference>